<comment type="subcellular location">
    <subcellularLocation>
        <location evidence="1">Nucleus</location>
    </subcellularLocation>
</comment>
<organism evidence="9 10">
    <name type="scientific">Cuscuta campestris</name>
    <dbReference type="NCBI Taxonomy" id="132261"/>
    <lineage>
        <taxon>Eukaryota</taxon>
        <taxon>Viridiplantae</taxon>
        <taxon>Streptophyta</taxon>
        <taxon>Embryophyta</taxon>
        <taxon>Tracheophyta</taxon>
        <taxon>Spermatophyta</taxon>
        <taxon>Magnoliopsida</taxon>
        <taxon>eudicotyledons</taxon>
        <taxon>Gunneridae</taxon>
        <taxon>Pentapetalae</taxon>
        <taxon>asterids</taxon>
        <taxon>lamiids</taxon>
        <taxon>Solanales</taxon>
        <taxon>Convolvulaceae</taxon>
        <taxon>Cuscuteae</taxon>
        <taxon>Cuscuta</taxon>
        <taxon>Cuscuta subgen. Grammica</taxon>
        <taxon>Cuscuta sect. Cleistogrammica</taxon>
    </lineage>
</organism>
<dbReference type="Pfam" id="PF13837">
    <property type="entry name" value="Myb_DNA-bind_4"/>
    <property type="match status" value="2"/>
</dbReference>
<dbReference type="GO" id="GO:0003677">
    <property type="term" value="F:DNA binding"/>
    <property type="evidence" value="ECO:0007669"/>
    <property type="project" value="UniProtKB-KW"/>
</dbReference>
<feature type="domain" description="Myb-like" evidence="8">
    <location>
        <begin position="34"/>
        <end position="98"/>
    </location>
</feature>
<keyword evidence="6" id="KW-0539">Nucleus</keyword>
<dbReference type="FunFam" id="1.10.10.60:FF:000092">
    <property type="entry name" value="Trihelix transcription factor GT-2"/>
    <property type="match status" value="1"/>
</dbReference>
<protein>
    <recommendedName>
        <fullName evidence="8">Myb-like domain-containing protein</fullName>
    </recommendedName>
</protein>
<evidence type="ECO:0000256" key="5">
    <source>
        <dbReference type="ARBA" id="ARBA00023163"/>
    </source>
</evidence>
<evidence type="ECO:0000256" key="4">
    <source>
        <dbReference type="ARBA" id="ARBA00023125"/>
    </source>
</evidence>
<evidence type="ECO:0000313" key="10">
    <source>
        <dbReference type="Proteomes" id="UP000595140"/>
    </source>
</evidence>
<dbReference type="OrthoDB" id="691673at2759"/>
<accession>A0A484L434</accession>
<dbReference type="SMART" id="SM00717">
    <property type="entry name" value="SANT"/>
    <property type="match status" value="2"/>
</dbReference>
<keyword evidence="4" id="KW-0238">DNA-binding</keyword>
<dbReference type="AlphaFoldDB" id="A0A484L434"/>
<feature type="region of interest" description="Disordered" evidence="7">
    <location>
        <begin position="1"/>
        <end position="20"/>
    </location>
</feature>
<dbReference type="GO" id="GO:0005634">
    <property type="term" value="C:nucleus"/>
    <property type="evidence" value="ECO:0007669"/>
    <property type="project" value="UniProtKB-SubCell"/>
</dbReference>
<evidence type="ECO:0000256" key="1">
    <source>
        <dbReference type="ARBA" id="ARBA00004123"/>
    </source>
</evidence>
<dbReference type="Proteomes" id="UP000595140">
    <property type="component" value="Unassembled WGS sequence"/>
</dbReference>
<evidence type="ECO:0000256" key="6">
    <source>
        <dbReference type="ARBA" id="ARBA00023242"/>
    </source>
</evidence>
<dbReference type="PANTHER" id="PTHR21654">
    <property type="entry name" value="FI21293P1"/>
    <property type="match status" value="1"/>
</dbReference>
<reference evidence="9 10" key="1">
    <citation type="submission" date="2018-04" db="EMBL/GenBank/DDBJ databases">
        <authorList>
            <person name="Vogel A."/>
        </authorList>
    </citation>
    <scope>NUCLEOTIDE SEQUENCE [LARGE SCALE GENOMIC DNA]</scope>
</reference>
<dbReference type="FunFam" id="1.10.10.60:FF:000061">
    <property type="entry name" value="Trihelix transcription factor GT-2"/>
    <property type="match status" value="1"/>
</dbReference>
<keyword evidence="10" id="KW-1185">Reference proteome</keyword>
<dbReference type="GO" id="GO:0006355">
    <property type="term" value="P:regulation of DNA-templated transcription"/>
    <property type="evidence" value="ECO:0007669"/>
    <property type="project" value="UniProtKB-ARBA"/>
</dbReference>
<feature type="region of interest" description="Disordered" evidence="7">
    <location>
        <begin position="463"/>
        <end position="494"/>
    </location>
</feature>
<dbReference type="PANTHER" id="PTHR21654:SF14">
    <property type="entry name" value="TRIHELIX TRANSCRIPTION FACTOR GTL1-LIKE"/>
    <property type="match status" value="1"/>
</dbReference>
<keyword evidence="5" id="KW-0804">Transcription</keyword>
<sequence length="494" mass="56391">MLDTPVFIDNPSGGGIGSAAAGEVSELQNGGESDRNAGGNRWPHDQTLALLQIRSEMDFAFRDSTPKAPLWEQVSRKLEELGYQRSAKKCKEKFENIYKYHKRTKECRSGGQKGKNYRFFDQLEILGNLQLGKINNTDSKESTELGSPTPVAMVRPNTSIVQDFRMPCISQTAHNLGSADVISASTSATYSSGKESGGSVSRKMKMAGFFEKLMKEVLEKQEDLQKKFLEVLERCERDRMVREESWKREEMERMRREQECLAQERAIAEAKDAALIAFLQKIAGHPLPPVQFHMNSTSPSVEKHPELNLNDNNNERKDNCSGERSSRWPKAEIEALIKLRTNLDLQYLGNGSKGPLWEEIAADMKKLGYDRNAKKCKEKWENINKYYRRVKEGHKRRPGDSKTCPYFHILDSLYQSSKSKKGVVEPSSTTSDPCDFNMKAGEMLMHIINQNQKQYLKKEDIGRANDYQNHEEGESEDGFRIAPAHEQERRNFEM</sequence>
<dbReference type="InterPro" id="IPR044822">
    <property type="entry name" value="Myb_DNA-bind_4"/>
</dbReference>
<evidence type="ECO:0000256" key="3">
    <source>
        <dbReference type="ARBA" id="ARBA00023015"/>
    </source>
</evidence>
<keyword evidence="3" id="KW-0805">Transcription regulation</keyword>
<feature type="domain" description="Myb-like" evidence="8">
    <location>
        <begin position="324"/>
        <end position="384"/>
    </location>
</feature>
<feature type="compositionally biased region" description="Basic and acidic residues" evidence="7">
    <location>
        <begin position="313"/>
        <end position="326"/>
    </location>
</feature>
<evidence type="ECO:0000313" key="9">
    <source>
        <dbReference type="EMBL" id="VFQ71058.1"/>
    </source>
</evidence>
<dbReference type="EMBL" id="OOIL02000990">
    <property type="protein sequence ID" value="VFQ71058.1"/>
    <property type="molecule type" value="Genomic_DNA"/>
</dbReference>
<gene>
    <name evidence="9" type="ORF">CCAM_LOCUS12834</name>
</gene>
<keyword evidence="2" id="KW-0677">Repeat</keyword>
<evidence type="ECO:0000256" key="7">
    <source>
        <dbReference type="SAM" id="MobiDB-lite"/>
    </source>
</evidence>
<name>A0A484L434_9ASTE</name>
<feature type="region of interest" description="Disordered" evidence="7">
    <location>
        <begin position="292"/>
        <end position="326"/>
    </location>
</feature>
<evidence type="ECO:0000259" key="8">
    <source>
        <dbReference type="PROSITE" id="PS50090"/>
    </source>
</evidence>
<evidence type="ECO:0000256" key="2">
    <source>
        <dbReference type="ARBA" id="ARBA00022737"/>
    </source>
</evidence>
<dbReference type="CDD" id="cd12203">
    <property type="entry name" value="GT1"/>
    <property type="match status" value="2"/>
</dbReference>
<dbReference type="InterPro" id="IPR001005">
    <property type="entry name" value="SANT/Myb"/>
</dbReference>
<dbReference type="Gene3D" id="1.10.10.60">
    <property type="entry name" value="Homeodomain-like"/>
    <property type="match status" value="2"/>
</dbReference>
<proteinExistence type="predicted"/>
<dbReference type="PROSITE" id="PS50090">
    <property type="entry name" value="MYB_LIKE"/>
    <property type="match status" value="2"/>
</dbReference>